<dbReference type="SUPFAM" id="SSF81901">
    <property type="entry name" value="HCP-like"/>
    <property type="match status" value="1"/>
</dbReference>
<evidence type="ECO:0008006" key="3">
    <source>
        <dbReference type="Google" id="ProtNLM"/>
    </source>
</evidence>
<protein>
    <recommendedName>
        <fullName evidence="3">Sel1 repeat family protein</fullName>
    </recommendedName>
</protein>
<dbReference type="PATRIC" id="fig|80852.17.peg.3292"/>
<dbReference type="GeneID" id="28542773"/>
<dbReference type="EMBL" id="LN554847">
    <property type="protein sequence ID" value="CED57164.1"/>
    <property type="molecule type" value="Genomic_DNA"/>
</dbReference>
<accession>A0A090ICE5</accession>
<keyword evidence="2" id="KW-1185">Reference proteome</keyword>
<proteinExistence type="predicted"/>
<gene>
    <name evidence="1" type="ORF">AWOD_II_0522</name>
</gene>
<evidence type="ECO:0000313" key="2">
    <source>
        <dbReference type="Proteomes" id="UP000032427"/>
    </source>
</evidence>
<dbReference type="KEGG" id="awd:AWOD_II_0522"/>
<dbReference type="OrthoDB" id="9792653at2"/>
<sequence>MYNALKHSIFIILIMALVNYVNKDPVEGRTEVESNKIQLFGIEKSAKSLSVLEGNKIVNQLMLEQSFYDAILFIDHMKENDEKTYLMRGLIEYIELNNHKKALLSFYKIPANPIARYFISEIYNQYGDTEKSMYWMKLAAGKGLLEGQYKAAQLYRKAGKYNEAYIWARCATLNGYLKAESLAQSLSTQIFLKEKQAMDKYYTRGVCPKNKSYSTLLDKLGYRIN</sequence>
<dbReference type="Proteomes" id="UP000032427">
    <property type="component" value="Chromosome 2"/>
</dbReference>
<dbReference type="AlphaFoldDB" id="A0A090ICE5"/>
<dbReference type="HOGENOM" id="CLU_1227815_0_0_6"/>
<dbReference type="STRING" id="80852.AWOD_II_0522"/>
<dbReference type="InterPro" id="IPR011990">
    <property type="entry name" value="TPR-like_helical_dom_sf"/>
</dbReference>
<organism evidence="1 2">
    <name type="scientific">Aliivibrio wodanis</name>
    <dbReference type="NCBI Taxonomy" id="80852"/>
    <lineage>
        <taxon>Bacteria</taxon>
        <taxon>Pseudomonadati</taxon>
        <taxon>Pseudomonadota</taxon>
        <taxon>Gammaproteobacteria</taxon>
        <taxon>Vibrionales</taxon>
        <taxon>Vibrionaceae</taxon>
        <taxon>Aliivibrio</taxon>
    </lineage>
</organism>
<reference evidence="2" key="1">
    <citation type="submission" date="2014-09" db="EMBL/GenBank/DDBJ databases">
        <authorList>
            <person name="Hjerde E."/>
        </authorList>
    </citation>
    <scope>NUCLEOTIDE SEQUENCE [LARGE SCALE GENOMIC DNA]</scope>
    <source>
        <strain evidence="2">06/09/139</strain>
    </source>
</reference>
<dbReference type="Gene3D" id="1.25.40.10">
    <property type="entry name" value="Tetratricopeptide repeat domain"/>
    <property type="match status" value="1"/>
</dbReference>
<name>A0A090ICE5_9GAMM</name>
<evidence type="ECO:0000313" key="1">
    <source>
        <dbReference type="EMBL" id="CED57164.1"/>
    </source>
</evidence>